<accession>J3LI00</accession>
<dbReference type="AlphaFoldDB" id="J3LI00"/>
<reference evidence="1" key="1">
    <citation type="submission" date="2013-04" db="UniProtKB">
        <authorList>
            <consortium name="EnsemblPlants"/>
        </authorList>
    </citation>
    <scope>IDENTIFICATION</scope>
</reference>
<dbReference type="EnsemblPlants" id="OB02G42670.1">
    <property type="protein sequence ID" value="OB02G42670.1"/>
    <property type="gene ID" value="OB02G42670"/>
</dbReference>
<dbReference type="Gramene" id="OB02G42670.1">
    <property type="protein sequence ID" value="OB02G42670.1"/>
    <property type="gene ID" value="OB02G42670"/>
</dbReference>
<name>J3LI00_ORYBR</name>
<protein>
    <submittedName>
        <fullName evidence="1">Uncharacterized protein</fullName>
    </submittedName>
</protein>
<evidence type="ECO:0000313" key="2">
    <source>
        <dbReference type="Proteomes" id="UP000006038"/>
    </source>
</evidence>
<keyword evidence="2" id="KW-1185">Reference proteome</keyword>
<sequence length="62" mass="7287">MFRSILLKIASKWQKFYHFKVSKRNIKAGAAHVISICLRRSIRNCWMDVLRFVAADRYALAS</sequence>
<proteinExistence type="predicted"/>
<dbReference type="Proteomes" id="UP000006038">
    <property type="component" value="Unassembled WGS sequence"/>
</dbReference>
<organism evidence="1">
    <name type="scientific">Oryza brachyantha</name>
    <name type="common">malo sina</name>
    <dbReference type="NCBI Taxonomy" id="4533"/>
    <lineage>
        <taxon>Eukaryota</taxon>
        <taxon>Viridiplantae</taxon>
        <taxon>Streptophyta</taxon>
        <taxon>Embryophyta</taxon>
        <taxon>Tracheophyta</taxon>
        <taxon>Spermatophyta</taxon>
        <taxon>Magnoliopsida</taxon>
        <taxon>Liliopsida</taxon>
        <taxon>Poales</taxon>
        <taxon>Poaceae</taxon>
        <taxon>BOP clade</taxon>
        <taxon>Oryzoideae</taxon>
        <taxon>Oryzeae</taxon>
        <taxon>Oryzinae</taxon>
        <taxon>Oryza</taxon>
    </lineage>
</organism>
<evidence type="ECO:0000313" key="1">
    <source>
        <dbReference type="EnsemblPlants" id="OB02G42670.1"/>
    </source>
</evidence>
<dbReference type="HOGENOM" id="CLU_2910960_0_0_1"/>